<feature type="transmembrane region" description="Helical" evidence="1">
    <location>
        <begin position="192"/>
        <end position="210"/>
    </location>
</feature>
<keyword evidence="1" id="KW-1133">Transmembrane helix</keyword>
<evidence type="ECO:0000256" key="1">
    <source>
        <dbReference type="SAM" id="Phobius"/>
    </source>
</evidence>
<dbReference type="AlphaFoldDB" id="A0A2R6AGI6"/>
<evidence type="ECO:0000313" key="2">
    <source>
        <dbReference type="EMBL" id="PSN85495.1"/>
    </source>
</evidence>
<evidence type="ECO:0000313" key="3">
    <source>
        <dbReference type="Proteomes" id="UP000241473"/>
    </source>
</evidence>
<proteinExistence type="predicted"/>
<sequence>MLYVYSPAYQFVIGDGSISYLAVWCTFPPMLYLLLRQSEEWGNWKSFFKLQLALMALGLLASVNYSYFEYVGENFALLISSLLISRKFKGILASFLLLQLSYSYFLWWDATFAPKVAVEGLPSIISAYHSYFVYTSKLNGYLEQLTDYYWPLGQPGFIMPSYAPIFVMSPLYGVLVLCCALLPLFKRKQLTLYFVLLLFIAIAAGANPPFSQLANSLYYHFWPYRALTEPFLAVGFAVELPLFLLFSFGLCELEAFTKNKTTIARIGAPVFLTAVIVSSLFVSLPYLAGSARPILPLFSSDNGEISFTVHNVTPRVSFPSYYEQLVNYLNALPQKGAVLLLPIEGNLYTSNWYTSLDMLSYLLNKPVVTGGYLDHFPGLVYAVYEWTLGYKINITRILDEAGVGYIVLQGDAAYGLFMSETPYYNMSYIRERLSQTPSIHLLAQIGPDSVYSVDGVRYTGGNTKLPSTGFYLYALNSVEALNITPTKPYRVLLNATQLKFFVHANCGALSLEEGKTLKILVTPSCKSFEATLNQSVTISAQTTLYLSYNYSTNAQNASVFVRLFGAKTPFLPLSTSSWSFYAYPPSNYTKISITLQAQTTPNKTVWFCFENFYVSLGYDSQSALTASKKLYVSYLPSLVNSSDTPKVLSENCDAVNCFVALNASAPFVFVWFTAYSSSYTLFVNKTEDSFHTQALGEFNAWVVNKTGVLVLHAYYKNPSALWDALSLGVWLSVFVALLKTHRFKAHQWKARFSLFCAL</sequence>
<feature type="transmembrane region" description="Helical" evidence="1">
    <location>
        <begin position="88"/>
        <end position="108"/>
    </location>
</feature>
<feature type="transmembrane region" description="Helical" evidence="1">
    <location>
        <begin position="230"/>
        <end position="251"/>
    </location>
</feature>
<dbReference type="Proteomes" id="UP000241473">
    <property type="component" value="Unassembled WGS sequence"/>
</dbReference>
<feature type="transmembrane region" description="Helical" evidence="1">
    <location>
        <begin position="17"/>
        <end position="35"/>
    </location>
</feature>
<feature type="transmembrane region" description="Helical" evidence="1">
    <location>
        <begin position="47"/>
        <end position="68"/>
    </location>
</feature>
<protein>
    <submittedName>
        <fullName evidence="2">Uncharacterized protein</fullName>
    </submittedName>
</protein>
<keyword evidence="1" id="KW-0472">Membrane</keyword>
<organism evidence="2 3">
    <name type="scientific">Candidatus Marsarchaeota G1 archaeon OSP_C</name>
    <dbReference type="NCBI Taxonomy" id="1978154"/>
    <lineage>
        <taxon>Archaea</taxon>
        <taxon>Candidatus Marsarchaeota</taxon>
        <taxon>Candidatus Marsarchaeota group 1</taxon>
    </lineage>
</organism>
<accession>A0A2R6AGI6</accession>
<name>A0A2R6AGI6_9ARCH</name>
<keyword evidence="1" id="KW-0812">Transmembrane</keyword>
<dbReference type="EMBL" id="NEXB01000138">
    <property type="protein sequence ID" value="PSN85495.1"/>
    <property type="molecule type" value="Genomic_DNA"/>
</dbReference>
<reference evidence="2 3" key="1">
    <citation type="submission" date="2017-04" db="EMBL/GenBank/DDBJ databases">
        <title>Novel microbial lineages endemic to geothermal iron-oxide mats fill important gaps in the evolutionary history of Archaea.</title>
        <authorList>
            <person name="Jay Z.J."/>
            <person name="Beam J.P."/>
            <person name="Dlakic M."/>
            <person name="Rusch D.B."/>
            <person name="Kozubal M.A."/>
            <person name="Inskeep W.P."/>
        </authorList>
    </citation>
    <scope>NUCLEOTIDE SEQUENCE [LARGE SCALE GENOMIC DNA]</scope>
    <source>
        <strain evidence="2">OSP_C</strain>
    </source>
</reference>
<feature type="transmembrane region" description="Helical" evidence="1">
    <location>
        <begin position="263"/>
        <end position="288"/>
    </location>
</feature>
<comment type="caution">
    <text evidence="2">The sequence shown here is derived from an EMBL/GenBank/DDBJ whole genome shotgun (WGS) entry which is preliminary data.</text>
</comment>
<feature type="transmembrane region" description="Helical" evidence="1">
    <location>
        <begin position="162"/>
        <end position="185"/>
    </location>
</feature>
<gene>
    <name evidence="2" type="ORF">B9Q00_10925</name>
</gene>